<gene>
    <name evidence="4" type="ORF">GEU84_014685</name>
</gene>
<accession>A0A8X8GYV3</accession>
<reference evidence="4" key="1">
    <citation type="submission" date="2020-05" db="EMBL/GenBank/DDBJ databases">
        <title>Fertoebacter nigrum gen. nov., sp. nov., a new member of the family Rhodobacteraceae.</title>
        <authorList>
            <person name="Szuroczki S."/>
            <person name="Abbaszade G."/>
            <person name="Buni D."/>
            <person name="Schumann P."/>
            <person name="Toth E."/>
        </authorList>
    </citation>
    <scope>NUCLEOTIDE SEQUENCE</scope>
    <source>
        <strain evidence="4">RG-N-1a</strain>
    </source>
</reference>
<proteinExistence type="predicted"/>
<evidence type="ECO:0000256" key="1">
    <source>
        <dbReference type="ARBA" id="ARBA00022964"/>
    </source>
</evidence>
<keyword evidence="1" id="KW-0223">Dioxygenase</keyword>
<dbReference type="InterPro" id="IPR014710">
    <property type="entry name" value="RmlC-like_jellyroll"/>
</dbReference>
<dbReference type="RefSeq" id="WP_152827379.1">
    <property type="nucleotide sequence ID" value="NZ_WHUT02000008.1"/>
</dbReference>
<dbReference type="GO" id="GO:0051213">
    <property type="term" value="F:dioxygenase activity"/>
    <property type="evidence" value="ECO:0007669"/>
    <property type="project" value="UniProtKB-KW"/>
</dbReference>
<dbReference type="InterPro" id="IPR047183">
    <property type="entry name" value="GDO-like"/>
</dbReference>
<evidence type="ECO:0000259" key="3">
    <source>
        <dbReference type="Pfam" id="PF07883"/>
    </source>
</evidence>
<dbReference type="EMBL" id="WHUT02000008">
    <property type="protein sequence ID" value="NUB45642.1"/>
    <property type="molecule type" value="Genomic_DNA"/>
</dbReference>
<dbReference type="Gene3D" id="2.60.120.10">
    <property type="entry name" value="Jelly Rolls"/>
    <property type="match status" value="1"/>
</dbReference>
<evidence type="ECO:0000256" key="2">
    <source>
        <dbReference type="ARBA" id="ARBA00023002"/>
    </source>
</evidence>
<dbReference type="InterPro" id="IPR013096">
    <property type="entry name" value="Cupin_2"/>
</dbReference>
<dbReference type="SUPFAM" id="SSF51182">
    <property type="entry name" value="RmlC-like cupins"/>
    <property type="match status" value="1"/>
</dbReference>
<dbReference type="AlphaFoldDB" id="A0A8X8GYV3"/>
<evidence type="ECO:0000313" key="4">
    <source>
        <dbReference type="EMBL" id="NUB45642.1"/>
    </source>
</evidence>
<sequence>MTQTEIAPSRLEDFMTRLPPLALAPLWEVLKGLVPPEPKSKARAHFWRYPEVRELLMEAGGLLTAEEAERRVLVLENPALAGLSRISNTLYAGFQLVLPGEVAPAHKHTAQAMRFIIEGEGGHTTVAGERTFMQRGDFVVTPNGAFHDHGTDGKTPVIWLDVLDVVMVNFFEAAFSEELGDHGVQNVRLSQHASNNRWGKGMLPIRKDAPYGLASPVISYPYDRSRSALMGVSRDWDIDAHHGFQLKYANPNDGGWVMPTMATWLTHLPAGFQTKPSRSTDSQIVLVSEGSVTLKIAETEVTLEENDVAIIPSWKMRQMQVKQDTILFCASDRAAQENLGFWREELA</sequence>
<dbReference type="Proteomes" id="UP000484076">
    <property type="component" value="Unassembled WGS sequence"/>
</dbReference>
<dbReference type="Pfam" id="PF07883">
    <property type="entry name" value="Cupin_2"/>
    <property type="match status" value="1"/>
</dbReference>
<dbReference type="CDD" id="cd06992">
    <property type="entry name" value="cupin_GDO-like_C"/>
    <property type="match status" value="1"/>
</dbReference>
<dbReference type="PANTHER" id="PTHR41517">
    <property type="entry name" value="1,2-DIOXYGENASE PROTEIN-RELATED"/>
    <property type="match status" value="1"/>
</dbReference>
<feature type="domain" description="Cupin type-2" evidence="3">
    <location>
        <begin position="95"/>
        <end position="162"/>
    </location>
</feature>
<protein>
    <submittedName>
        <fullName evidence="4">Cupin domain-containing protein</fullName>
    </submittedName>
</protein>
<organism evidence="4 5">
    <name type="scientific">Fertoeibacter niger</name>
    <dbReference type="NCBI Taxonomy" id="2656921"/>
    <lineage>
        <taxon>Bacteria</taxon>
        <taxon>Pseudomonadati</taxon>
        <taxon>Pseudomonadota</taxon>
        <taxon>Alphaproteobacteria</taxon>
        <taxon>Rhodobacterales</taxon>
        <taxon>Paracoccaceae</taxon>
        <taxon>Fertoeibacter</taxon>
    </lineage>
</organism>
<dbReference type="InterPro" id="IPR011051">
    <property type="entry name" value="RmlC_Cupin_sf"/>
</dbReference>
<keyword evidence="2" id="KW-0560">Oxidoreductase</keyword>
<name>A0A8X8GYV3_9RHOB</name>
<evidence type="ECO:0000313" key="5">
    <source>
        <dbReference type="Proteomes" id="UP000484076"/>
    </source>
</evidence>
<comment type="caution">
    <text evidence="4">The sequence shown here is derived from an EMBL/GenBank/DDBJ whole genome shotgun (WGS) entry which is preliminary data.</text>
</comment>
<dbReference type="PANTHER" id="PTHR41517:SF1">
    <property type="entry name" value="CUPIN"/>
    <property type="match status" value="1"/>
</dbReference>
<keyword evidence="5" id="KW-1185">Reference proteome</keyword>
<dbReference type="CDD" id="cd02216">
    <property type="entry name" value="cupin_GDO-like_N"/>
    <property type="match status" value="1"/>
</dbReference>